<feature type="chain" id="PRO_5030993395" description="PET hydrolase/cutinase-like domain-containing protein" evidence="2">
    <location>
        <begin position="29"/>
        <end position="400"/>
    </location>
</feature>
<evidence type="ECO:0000256" key="1">
    <source>
        <dbReference type="ARBA" id="ARBA00022801"/>
    </source>
</evidence>
<dbReference type="InterPro" id="IPR029058">
    <property type="entry name" value="AB_hydrolase_fold"/>
</dbReference>
<keyword evidence="2" id="KW-0732">Signal</keyword>
<feature type="domain" description="PET hydrolase/cutinase-like" evidence="3">
    <location>
        <begin position="117"/>
        <end position="279"/>
    </location>
</feature>
<reference evidence="4" key="1">
    <citation type="submission" date="2021-01" db="EMBL/GenBank/DDBJ databases">
        <authorList>
            <person name="Corre E."/>
            <person name="Pelletier E."/>
            <person name="Niang G."/>
            <person name="Scheremetjew M."/>
            <person name="Finn R."/>
            <person name="Kale V."/>
            <person name="Holt S."/>
            <person name="Cochrane G."/>
            <person name="Meng A."/>
            <person name="Brown T."/>
            <person name="Cohen L."/>
        </authorList>
    </citation>
    <scope>NUCLEOTIDE SEQUENCE</scope>
    <source>
        <strain evidence="4">CCMP3346</strain>
    </source>
</reference>
<dbReference type="Gene3D" id="3.40.50.1820">
    <property type="entry name" value="alpha/beta hydrolase"/>
    <property type="match status" value="1"/>
</dbReference>
<keyword evidence="1" id="KW-0378">Hydrolase</keyword>
<dbReference type="InterPro" id="IPR041127">
    <property type="entry name" value="PET_hydrolase/cutinase-like"/>
</dbReference>
<dbReference type="EMBL" id="HBGB01051240">
    <property type="protein sequence ID" value="CAD9074922.1"/>
    <property type="molecule type" value="Transcribed_RNA"/>
</dbReference>
<dbReference type="InterPro" id="IPR050261">
    <property type="entry name" value="FrsA_esterase"/>
</dbReference>
<proteinExistence type="predicted"/>
<dbReference type="Pfam" id="PF12740">
    <property type="entry name" value="PETase"/>
    <property type="match status" value="1"/>
</dbReference>
<name>A0A7S1KJ20_9ALVE</name>
<evidence type="ECO:0000313" key="4">
    <source>
        <dbReference type="EMBL" id="CAD9074922.1"/>
    </source>
</evidence>
<dbReference type="PANTHER" id="PTHR22946">
    <property type="entry name" value="DIENELACTONE HYDROLASE DOMAIN-CONTAINING PROTEIN-RELATED"/>
    <property type="match status" value="1"/>
</dbReference>
<dbReference type="PANTHER" id="PTHR22946:SF9">
    <property type="entry name" value="POLYKETIDE TRANSFERASE AF380"/>
    <property type="match status" value="1"/>
</dbReference>
<protein>
    <recommendedName>
        <fullName evidence="3">PET hydrolase/cutinase-like domain-containing protein</fullName>
    </recommendedName>
</protein>
<gene>
    <name evidence="4" type="ORF">VBRA1451_LOCUS30010</name>
</gene>
<evidence type="ECO:0000259" key="3">
    <source>
        <dbReference type="Pfam" id="PF12740"/>
    </source>
</evidence>
<dbReference type="GO" id="GO:0016788">
    <property type="term" value="F:hydrolase activity, acting on ester bonds"/>
    <property type="evidence" value="ECO:0007669"/>
    <property type="project" value="UniProtKB-ARBA"/>
</dbReference>
<dbReference type="SUPFAM" id="SSF53474">
    <property type="entry name" value="alpha/beta-Hydrolases"/>
    <property type="match status" value="1"/>
</dbReference>
<feature type="signal peptide" evidence="2">
    <location>
        <begin position="1"/>
        <end position="28"/>
    </location>
</feature>
<sequence>MSMPTDGARSRLVCPLLAILLTLVLTLGLLMDAANSASGSRSALEALMRADPASNGEFSHQLYQTNIKATQNATLLTSIYLPSAASAAAATSASSSPSSSKQQPQQWPSIARAAKPCPLIVLAHGFMQSSSEHRRQGELLATRGYITIIPDLRGGSDHQRNADDLRALIDWALSENTREGSPFYRAIDRAKIGLTGHSAGGLSVLLAAAADERIEAIAPMDPVDYKGMGVAAGGKVRCPTAVTFSEPSSCNRYGSANKLYTSLSAPKRGVKVVGATHTDGQDPSSLLARMLCGTADPMKQMLYRRYTIGWFDYHLKRAPGVTPYVFNLTHGPLANDLRANRITYEADYTLPIKRRGRRFRSKVREQRDRQDDDVWEGRERERAAQVQTGKVVAQTLVQYM</sequence>
<evidence type="ECO:0000256" key="2">
    <source>
        <dbReference type="SAM" id="SignalP"/>
    </source>
</evidence>
<organism evidence="4">
    <name type="scientific">Vitrella brassicaformis</name>
    <dbReference type="NCBI Taxonomy" id="1169539"/>
    <lineage>
        <taxon>Eukaryota</taxon>
        <taxon>Sar</taxon>
        <taxon>Alveolata</taxon>
        <taxon>Colpodellida</taxon>
        <taxon>Vitrellaceae</taxon>
        <taxon>Vitrella</taxon>
    </lineage>
</organism>
<dbReference type="AlphaFoldDB" id="A0A7S1KJ20"/>
<accession>A0A7S1KJ20</accession>